<keyword evidence="7 11" id="KW-0653">Protein transport</keyword>
<evidence type="ECO:0000256" key="10">
    <source>
        <dbReference type="ARBA" id="ARBA00023136"/>
    </source>
</evidence>
<dbReference type="PANTHER" id="PTHR34182">
    <property type="entry name" value="PROTEIN-EXPORT MEMBRANE PROTEIN SECG"/>
    <property type="match status" value="1"/>
</dbReference>
<sequence>MSLFYFFITVFQVISAVAVVLLILLQSGSGSNIGSSFGTGSAFSVFGPSGSANFLSKSTKWFAIVFFASTLSLACLNYKSSVNTSNRSIMESIGNDTLLSNVDDLLIKVD</sequence>
<dbReference type="GO" id="GO:0065002">
    <property type="term" value="P:intracellular protein transmembrane transport"/>
    <property type="evidence" value="ECO:0007669"/>
    <property type="project" value="TreeGrafter"/>
</dbReference>
<dbReference type="GO" id="GO:0009306">
    <property type="term" value="P:protein secretion"/>
    <property type="evidence" value="ECO:0007669"/>
    <property type="project" value="UniProtKB-UniRule"/>
</dbReference>
<dbReference type="HOGENOM" id="CLU_094156_2_2_4"/>
<keyword evidence="6 11" id="KW-0812">Transmembrane</keyword>
<comment type="similarity">
    <text evidence="2 11">Belongs to the SecG family.</text>
</comment>
<dbReference type="Pfam" id="PF03840">
    <property type="entry name" value="SecG"/>
    <property type="match status" value="1"/>
</dbReference>
<proteinExistence type="inferred from homology"/>
<gene>
    <name evidence="12" type="ORF">BCUE_0782</name>
</gene>
<accession>M1M4A2</accession>
<keyword evidence="8 11" id="KW-1133">Transmembrane helix</keyword>
<evidence type="ECO:0000256" key="2">
    <source>
        <dbReference type="ARBA" id="ARBA00008445"/>
    </source>
</evidence>
<evidence type="ECO:0000256" key="8">
    <source>
        <dbReference type="ARBA" id="ARBA00022989"/>
    </source>
</evidence>
<dbReference type="InterPro" id="IPR004692">
    <property type="entry name" value="SecG"/>
</dbReference>
<dbReference type="PRINTS" id="PR01651">
    <property type="entry name" value="SECGEXPORT"/>
</dbReference>
<dbReference type="KEGG" id="kbt:BCUE_0782"/>
<keyword evidence="13" id="KW-1185">Reference proteome</keyword>
<keyword evidence="9 11" id="KW-0811">Translocation</keyword>
<name>M1M4A2_9PROT</name>
<dbReference type="PANTHER" id="PTHR34182:SF1">
    <property type="entry name" value="PROTEIN-EXPORT MEMBRANE PROTEIN SECG"/>
    <property type="match status" value="1"/>
</dbReference>
<dbReference type="PATRIC" id="fig|1208922.3.peg.487"/>
<evidence type="ECO:0000256" key="3">
    <source>
        <dbReference type="ARBA" id="ARBA00017876"/>
    </source>
</evidence>
<feature type="transmembrane region" description="Helical" evidence="11">
    <location>
        <begin position="6"/>
        <end position="25"/>
    </location>
</feature>
<evidence type="ECO:0000256" key="7">
    <source>
        <dbReference type="ARBA" id="ARBA00022927"/>
    </source>
</evidence>
<evidence type="ECO:0000256" key="5">
    <source>
        <dbReference type="ARBA" id="ARBA00022475"/>
    </source>
</evidence>
<keyword evidence="4 11" id="KW-0813">Transport</keyword>
<evidence type="ECO:0000256" key="11">
    <source>
        <dbReference type="RuleBase" id="RU365087"/>
    </source>
</evidence>
<evidence type="ECO:0000256" key="1">
    <source>
        <dbReference type="ARBA" id="ARBA00004651"/>
    </source>
</evidence>
<keyword evidence="10 11" id="KW-0472">Membrane</keyword>
<protein>
    <recommendedName>
        <fullName evidence="3 11">Protein-export membrane protein SecG</fullName>
    </recommendedName>
</protein>
<evidence type="ECO:0000256" key="6">
    <source>
        <dbReference type="ARBA" id="ARBA00022692"/>
    </source>
</evidence>
<feature type="transmembrane region" description="Helical" evidence="11">
    <location>
        <begin position="61"/>
        <end position="78"/>
    </location>
</feature>
<reference evidence="12 13" key="1">
    <citation type="journal article" date="2013" name="Genome Biol. Evol.">
        <title>Genome evolution and phylogenomic analysis of candidatus kinetoplastibacterium, the betaproteobacterial endosymbionts of strigomonas and angomonas.</title>
        <authorList>
            <person name="Alves J.M."/>
            <person name="Serrano M.G."/>
            <person name="Maia da Silva F."/>
            <person name="Voegtly L.J."/>
            <person name="Matveyev A.V."/>
            <person name="Teixeira M.M."/>
            <person name="Camargo E.P."/>
            <person name="Buck G.A."/>
        </authorList>
    </citation>
    <scope>NUCLEOTIDE SEQUENCE [LARGE SCALE GENOMIC DNA]</scope>
    <source>
        <strain evidence="12 13">TCC012E</strain>
    </source>
</reference>
<evidence type="ECO:0000313" key="13">
    <source>
        <dbReference type="Proteomes" id="UP000011563"/>
    </source>
</evidence>
<dbReference type="EMBL" id="CP003807">
    <property type="protein sequence ID" value="AGF49934.1"/>
    <property type="molecule type" value="Genomic_DNA"/>
</dbReference>
<dbReference type="RefSeq" id="WP_015390050.1">
    <property type="nucleotide sequence ID" value="NC_020285.1"/>
</dbReference>
<dbReference type="NCBIfam" id="TIGR00810">
    <property type="entry name" value="secG"/>
    <property type="match status" value="1"/>
</dbReference>
<dbReference type="GO" id="GO:0043952">
    <property type="term" value="P:protein transport by the Sec complex"/>
    <property type="evidence" value="ECO:0007669"/>
    <property type="project" value="TreeGrafter"/>
</dbReference>
<keyword evidence="5 11" id="KW-1003">Cell membrane</keyword>
<comment type="subcellular location">
    <subcellularLocation>
        <location evidence="1 11">Cell membrane</location>
        <topology evidence="1 11">Multi-pass membrane protein</topology>
    </subcellularLocation>
</comment>
<organism evidence="12 13">
    <name type="scientific">Candidatus Kinetoplastidibacterium blastocrithidiae TCC012E</name>
    <dbReference type="NCBI Taxonomy" id="1208922"/>
    <lineage>
        <taxon>Bacteria</taxon>
        <taxon>Pseudomonadati</taxon>
        <taxon>Pseudomonadota</taxon>
        <taxon>Betaproteobacteria</taxon>
        <taxon>Candidatus Kinetoplastidibacterium</taxon>
    </lineage>
</organism>
<comment type="function">
    <text evidence="11">Involved in protein export. Participates in an early event of protein translocation.</text>
</comment>
<evidence type="ECO:0000256" key="9">
    <source>
        <dbReference type="ARBA" id="ARBA00023010"/>
    </source>
</evidence>
<dbReference type="GO" id="GO:0015450">
    <property type="term" value="F:protein-transporting ATPase activity"/>
    <property type="evidence" value="ECO:0007669"/>
    <property type="project" value="UniProtKB-UniRule"/>
</dbReference>
<evidence type="ECO:0000256" key="4">
    <source>
        <dbReference type="ARBA" id="ARBA00022448"/>
    </source>
</evidence>
<dbReference type="AlphaFoldDB" id="M1M4A2"/>
<evidence type="ECO:0000313" key="12">
    <source>
        <dbReference type="EMBL" id="AGF49934.1"/>
    </source>
</evidence>
<dbReference type="Proteomes" id="UP000011563">
    <property type="component" value="Chromosome"/>
</dbReference>
<dbReference type="GO" id="GO:0005886">
    <property type="term" value="C:plasma membrane"/>
    <property type="evidence" value="ECO:0007669"/>
    <property type="project" value="UniProtKB-SubCell"/>
</dbReference>